<dbReference type="GO" id="GO:0003899">
    <property type="term" value="F:DNA-directed RNA polymerase activity"/>
    <property type="evidence" value="ECO:0007669"/>
    <property type="project" value="InterPro"/>
</dbReference>
<reference evidence="2" key="1">
    <citation type="journal article" date="2021" name="bioRxiv">
        <title>Whole Genome Assembly and Annotation of Northern Wild Rice, Zizania palustris L., Supports a Whole Genome Duplication in the Zizania Genus.</title>
        <authorList>
            <person name="Haas M."/>
            <person name="Kono T."/>
            <person name="Macchietto M."/>
            <person name="Millas R."/>
            <person name="McGilp L."/>
            <person name="Shao M."/>
            <person name="Duquette J."/>
            <person name="Hirsch C.N."/>
            <person name="Kimball J."/>
        </authorList>
    </citation>
    <scope>NUCLEOTIDE SEQUENCE</scope>
    <source>
        <tissue evidence="2">Fresh leaf tissue</tissue>
    </source>
</reference>
<protein>
    <recommendedName>
        <fullName evidence="1">RNA polymerase Rpb5 N-terminal domain-containing protein</fullName>
    </recommendedName>
</protein>
<dbReference type="GO" id="GO:0006362">
    <property type="term" value="P:transcription elongation by RNA polymerase I"/>
    <property type="evidence" value="ECO:0007669"/>
    <property type="project" value="TreeGrafter"/>
</dbReference>
<dbReference type="InterPro" id="IPR014381">
    <property type="entry name" value="Arch_Rpo5/euc_Rpb5"/>
</dbReference>
<evidence type="ECO:0000313" key="2">
    <source>
        <dbReference type="EMBL" id="KAG8091189.1"/>
    </source>
</evidence>
<dbReference type="PANTHER" id="PTHR10535:SF2">
    <property type="entry name" value="DNA-DIRECTED RNA POLYMERASE V SUBUNIT 5A"/>
    <property type="match status" value="1"/>
</dbReference>
<sequence>MNQPVSSQRSSFTIDSVGSTTATAARKVCPRSSAVATAMEVDDVPEIADCISSMVDSGGSVESHRLFLAHRTALEMLRDHGYSVPEAELARTLPEFRAWCADKPELECLAFSTTLASDPSKKVHRCIKLSMMCAVTNGGTTTISIKVEKMPNSDATRSIMLPWSGHFLPPWLGLVHPKTSCKHVMELSSSSKGQGAW</sequence>
<evidence type="ECO:0000313" key="3">
    <source>
        <dbReference type="Proteomes" id="UP000729402"/>
    </source>
</evidence>
<dbReference type="OrthoDB" id="248779at2759"/>
<comment type="caution">
    <text evidence="2">The sequence shown here is derived from an EMBL/GenBank/DDBJ whole genome shotgun (WGS) entry which is preliminary data.</text>
</comment>
<reference evidence="2" key="2">
    <citation type="submission" date="2021-02" db="EMBL/GenBank/DDBJ databases">
        <authorList>
            <person name="Kimball J.A."/>
            <person name="Haas M.W."/>
            <person name="Macchietto M."/>
            <person name="Kono T."/>
            <person name="Duquette J."/>
            <person name="Shao M."/>
        </authorList>
    </citation>
    <scope>NUCLEOTIDE SEQUENCE</scope>
    <source>
        <tissue evidence="2">Fresh leaf tissue</tissue>
    </source>
</reference>
<dbReference type="EMBL" id="JAAALK010000081">
    <property type="protein sequence ID" value="KAG8091189.1"/>
    <property type="molecule type" value="Genomic_DNA"/>
</dbReference>
<dbReference type="PANTHER" id="PTHR10535">
    <property type="entry name" value="DNA-DIRECTED RNA POLYMERASES I, II, AND III SUBUNIT RPABC1"/>
    <property type="match status" value="1"/>
</dbReference>
<proteinExistence type="predicted"/>
<name>A0A8J5WMG3_ZIZPA</name>
<dbReference type="Proteomes" id="UP000729402">
    <property type="component" value="Unassembled WGS sequence"/>
</dbReference>
<dbReference type="InterPro" id="IPR005571">
    <property type="entry name" value="RNA_pol_Rpb5_N"/>
</dbReference>
<feature type="domain" description="RNA polymerase Rpb5 N-terminal" evidence="1">
    <location>
        <begin position="62"/>
        <end position="123"/>
    </location>
</feature>
<organism evidence="2 3">
    <name type="scientific">Zizania palustris</name>
    <name type="common">Northern wild rice</name>
    <dbReference type="NCBI Taxonomy" id="103762"/>
    <lineage>
        <taxon>Eukaryota</taxon>
        <taxon>Viridiplantae</taxon>
        <taxon>Streptophyta</taxon>
        <taxon>Embryophyta</taxon>
        <taxon>Tracheophyta</taxon>
        <taxon>Spermatophyta</taxon>
        <taxon>Magnoliopsida</taxon>
        <taxon>Liliopsida</taxon>
        <taxon>Poales</taxon>
        <taxon>Poaceae</taxon>
        <taxon>BOP clade</taxon>
        <taxon>Oryzoideae</taxon>
        <taxon>Oryzeae</taxon>
        <taxon>Zizaniinae</taxon>
        <taxon>Zizania</taxon>
    </lineage>
</organism>
<dbReference type="GO" id="GO:0006366">
    <property type="term" value="P:transcription by RNA polymerase II"/>
    <property type="evidence" value="ECO:0007669"/>
    <property type="project" value="TreeGrafter"/>
</dbReference>
<accession>A0A8J5WMG3</accession>
<dbReference type="AlphaFoldDB" id="A0A8J5WMG3"/>
<keyword evidence="3" id="KW-1185">Reference proteome</keyword>
<dbReference type="GO" id="GO:0042797">
    <property type="term" value="P:tRNA transcription by RNA polymerase III"/>
    <property type="evidence" value="ECO:0007669"/>
    <property type="project" value="TreeGrafter"/>
</dbReference>
<dbReference type="GO" id="GO:0003677">
    <property type="term" value="F:DNA binding"/>
    <property type="evidence" value="ECO:0007669"/>
    <property type="project" value="InterPro"/>
</dbReference>
<gene>
    <name evidence="2" type="ORF">GUJ93_ZPchr0011g27816</name>
</gene>
<evidence type="ECO:0000259" key="1">
    <source>
        <dbReference type="Pfam" id="PF03871"/>
    </source>
</evidence>
<dbReference type="Pfam" id="PF03871">
    <property type="entry name" value="RNA_pol_Rpb5_N"/>
    <property type="match status" value="1"/>
</dbReference>